<reference evidence="3" key="2">
    <citation type="submission" date="2019-09" db="UniProtKB">
        <authorList>
            <consortium name="WormBaseParasite"/>
        </authorList>
    </citation>
    <scope>IDENTIFICATION</scope>
</reference>
<accession>A0A3P8I5P6</accession>
<keyword evidence="2" id="KW-1185">Reference proteome</keyword>
<dbReference type="Proteomes" id="UP000050761">
    <property type="component" value="Unassembled WGS sequence"/>
</dbReference>
<dbReference type="AlphaFoldDB" id="A0A183GSM7"/>
<gene>
    <name evidence="1" type="ORF">HPBE_LOCUS25696</name>
</gene>
<name>A0A183GSM7_HELPZ</name>
<organism evidence="2 3">
    <name type="scientific">Heligmosomoides polygyrus</name>
    <name type="common">Parasitic roundworm</name>
    <dbReference type="NCBI Taxonomy" id="6339"/>
    <lineage>
        <taxon>Eukaryota</taxon>
        <taxon>Metazoa</taxon>
        <taxon>Ecdysozoa</taxon>
        <taxon>Nematoda</taxon>
        <taxon>Chromadorea</taxon>
        <taxon>Rhabditida</taxon>
        <taxon>Rhabditina</taxon>
        <taxon>Rhabditomorpha</taxon>
        <taxon>Strongyloidea</taxon>
        <taxon>Heligmosomidae</taxon>
        <taxon>Heligmosomoides</taxon>
    </lineage>
</organism>
<evidence type="ECO:0000313" key="2">
    <source>
        <dbReference type="Proteomes" id="UP000050761"/>
    </source>
</evidence>
<protein>
    <submittedName>
        <fullName evidence="3">PK_Tyr_Ser-Thr domain-containing protein</fullName>
    </submittedName>
</protein>
<proteinExistence type="predicted"/>
<dbReference type="WBParaSite" id="HPBE_0002569701-mRNA-1">
    <property type="protein sequence ID" value="HPBE_0002569701-mRNA-1"/>
    <property type="gene ID" value="HPBE_0002569701"/>
</dbReference>
<dbReference type="OrthoDB" id="60033at2759"/>
<accession>A0A183GSM7</accession>
<reference evidence="1 2" key="1">
    <citation type="submission" date="2018-11" db="EMBL/GenBank/DDBJ databases">
        <authorList>
            <consortium name="Pathogen Informatics"/>
        </authorList>
    </citation>
    <scope>NUCLEOTIDE SEQUENCE [LARGE SCALE GENOMIC DNA]</scope>
</reference>
<evidence type="ECO:0000313" key="1">
    <source>
        <dbReference type="EMBL" id="VDP53189.1"/>
    </source>
</evidence>
<dbReference type="EMBL" id="UZAH01038401">
    <property type="protein sequence ID" value="VDP53189.1"/>
    <property type="molecule type" value="Genomic_DNA"/>
</dbReference>
<evidence type="ECO:0000313" key="3">
    <source>
        <dbReference type="WBParaSite" id="HPBE_0002569701-mRNA-1"/>
    </source>
</evidence>
<sequence length="73" mass="8567">MIDIAKECWTENPNDRLAIDVVCSRLATIKQGSTKTNLMDHLFERLEVHTADLEREVRERTSPFFLRFDKEVS</sequence>